<evidence type="ECO:0000256" key="9">
    <source>
        <dbReference type="SAM" id="MobiDB-lite"/>
    </source>
</evidence>
<name>A0A8K1D364_9PASS</name>
<keyword evidence="5" id="KW-0804">Transcription</keyword>
<protein>
    <recommendedName>
        <fullName evidence="7">Upstream stimulatory factor 1</fullName>
    </recommendedName>
</protein>
<dbReference type="SMART" id="SM00324">
    <property type="entry name" value="RhoGAP"/>
    <property type="match status" value="1"/>
</dbReference>
<dbReference type="InterPro" id="IPR008936">
    <property type="entry name" value="Rho_GTPase_activation_prot"/>
</dbReference>
<feature type="compositionally biased region" description="Pro residues" evidence="9">
    <location>
        <begin position="735"/>
        <end position="748"/>
    </location>
</feature>
<dbReference type="Pfam" id="PF00010">
    <property type="entry name" value="HLH"/>
    <property type="match status" value="1"/>
</dbReference>
<feature type="domain" description="BHLH" evidence="11">
    <location>
        <begin position="1256"/>
        <end position="1311"/>
    </location>
</feature>
<dbReference type="InterPro" id="IPR000198">
    <property type="entry name" value="RhoGAP_dom"/>
</dbReference>
<feature type="compositionally biased region" description="Low complexity" evidence="9">
    <location>
        <begin position="619"/>
        <end position="629"/>
    </location>
</feature>
<dbReference type="OrthoDB" id="690068at2759"/>
<feature type="region of interest" description="Disordered" evidence="9">
    <location>
        <begin position="347"/>
        <end position="375"/>
    </location>
</feature>
<dbReference type="GO" id="GO:0001228">
    <property type="term" value="F:DNA-binding transcription activator activity, RNA polymerase II-specific"/>
    <property type="evidence" value="ECO:0007669"/>
    <property type="project" value="UniProtKB-ARBA"/>
</dbReference>
<dbReference type="InterPro" id="IPR011598">
    <property type="entry name" value="bHLH_dom"/>
</dbReference>
<dbReference type="FunFam" id="4.10.280.10:FF:000067">
    <property type="entry name" value="upstream stimulatory factor 1 isoform X1"/>
    <property type="match status" value="1"/>
</dbReference>
<dbReference type="PROSITE" id="PS50888">
    <property type="entry name" value="BHLH"/>
    <property type="match status" value="1"/>
</dbReference>
<keyword evidence="2" id="KW-0343">GTPase activation</keyword>
<feature type="compositionally biased region" description="Basic and acidic residues" evidence="9">
    <location>
        <begin position="670"/>
        <end position="684"/>
    </location>
</feature>
<keyword evidence="8" id="KW-0175">Coiled coil</keyword>
<keyword evidence="13" id="KW-1185">Reference proteome</keyword>
<organism evidence="12 13">
    <name type="scientific">Zosterops borbonicus</name>
    <dbReference type="NCBI Taxonomy" id="364589"/>
    <lineage>
        <taxon>Eukaryota</taxon>
        <taxon>Metazoa</taxon>
        <taxon>Chordata</taxon>
        <taxon>Craniata</taxon>
        <taxon>Vertebrata</taxon>
        <taxon>Euteleostomi</taxon>
        <taxon>Archelosauria</taxon>
        <taxon>Archosauria</taxon>
        <taxon>Dinosauria</taxon>
        <taxon>Saurischia</taxon>
        <taxon>Theropoda</taxon>
        <taxon>Coelurosauria</taxon>
        <taxon>Aves</taxon>
        <taxon>Neognathae</taxon>
        <taxon>Neoaves</taxon>
        <taxon>Telluraves</taxon>
        <taxon>Australaves</taxon>
        <taxon>Passeriformes</taxon>
        <taxon>Sylvioidea</taxon>
        <taxon>Zosteropidae</taxon>
        <taxon>Zosterops</taxon>
    </lineage>
</organism>
<feature type="region of interest" description="Disordered" evidence="9">
    <location>
        <begin position="526"/>
        <end position="1088"/>
    </location>
</feature>
<feature type="compositionally biased region" description="Low complexity" evidence="9">
    <location>
        <begin position="285"/>
        <end position="298"/>
    </location>
</feature>
<evidence type="ECO:0000256" key="1">
    <source>
        <dbReference type="ARBA" id="ARBA00004123"/>
    </source>
</evidence>
<dbReference type="EMBL" id="SWJQ01021565">
    <property type="protein sequence ID" value="TRZ04653.1"/>
    <property type="molecule type" value="Genomic_DNA"/>
</dbReference>
<dbReference type="PANTHER" id="PTHR15729:SF12">
    <property type="entry name" value="RHO GTPASE-ACTIVATING PROTEIN 30"/>
    <property type="match status" value="1"/>
</dbReference>
<comment type="subcellular location">
    <subcellularLocation>
        <location evidence="1">Nucleus</location>
    </subcellularLocation>
</comment>
<evidence type="ECO:0000256" key="5">
    <source>
        <dbReference type="ARBA" id="ARBA00023163"/>
    </source>
</evidence>
<dbReference type="Pfam" id="PF00620">
    <property type="entry name" value="RhoGAP"/>
    <property type="match status" value="1"/>
</dbReference>
<dbReference type="InterPro" id="IPR036638">
    <property type="entry name" value="HLH_DNA-bd_sf"/>
</dbReference>
<feature type="compositionally biased region" description="Basic and acidic residues" evidence="9">
    <location>
        <begin position="222"/>
        <end position="231"/>
    </location>
</feature>
<feature type="compositionally biased region" description="Basic and acidic residues" evidence="9">
    <location>
        <begin position="1247"/>
        <end position="1267"/>
    </location>
</feature>
<evidence type="ECO:0000256" key="2">
    <source>
        <dbReference type="ARBA" id="ARBA00022468"/>
    </source>
</evidence>
<feature type="region of interest" description="Disordered" evidence="9">
    <location>
        <begin position="1234"/>
        <end position="1267"/>
    </location>
</feature>
<feature type="coiled-coil region" evidence="8">
    <location>
        <begin position="1308"/>
        <end position="1345"/>
    </location>
</feature>
<accession>A0A8K1D364</accession>
<dbReference type="SUPFAM" id="SSF48350">
    <property type="entry name" value="GTPase activation domain, GAP"/>
    <property type="match status" value="1"/>
</dbReference>
<dbReference type="GO" id="GO:0007264">
    <property type="term" value="P:small GTPase-mediated signal transduction"/>
    <property type="evidence" value="ECO:0007669"/>
    <property type="project" value="TreeGrafter"/>
</dbReference>
<feature type="region of interest" description="Disordered" evidence="9">
    <location>
        <begin position="462"/>
        <end position="514"/>
    </location>
</feature>
<evidence type="ECO:0000259" key="10">
    <source>
        <dbReference type="PROSITE" id="PS50238"/>
    </source>
</evidence>
<feature type="compositionally biased region" description="Pro residues" evidence="9">
    <location>
        <begin position="357"/>
        <end position="370"/>
    </location>
</feature>
<evidence type="ECO:0000259" key="11">
    <source>
        <dbReference type="PROSITE" id="PS50888"/>
    </source>
</evidence>
<evidence type="ECO:0000313" key="13">
    <source>
        <dbReference type="Proteomes" id="UP000796761"/>
    </source>
</evidence>
<feature type="region of interest" description="Disordered" evidence="9">
    <location>
        <begin position="215"/>
        <end position="307"/>
    </location>
</feature>
<feature type="compositionally biased region" description="Basic and acidic residues" evidence="9">
    <location>
        <begin position="535"/>
        <end position="551"/>
    </location>
</feature>
<feature type="compositionally biased region" description="Low complexity" evidence="9">
    <location>
        <begin position="496"/>
        <end position="514"/>
    </location>
</feature>
<evidence type="ECO:0000256" key="6">
    <source>
        <dbReference type="ARBA" id="ARBA00023242"/>
    </source>
</evidence>
<feature type="compositionally biased region" description="Basic and acidic residues" evidence="9">
    <location>
        <begin position="692"/>
        <end position="706"/>
    </location>
</feature>
<keyword evidence="3" id="KW-0805">Transcription regulation</keyword>
<evidence type="ECO:0000256" key="8">
    <source>
        <dbReference type="SAM" id="Coils"/>
    </source>
</evidence>
<feature type="compositionally biased region" description="Pro residues" evidence="9">
    <location>
        <begin position="630"/>
        <end position="641"/>
    </location>
</feature>
<dbReference type="SUPFAM" id="SSF47459">
    <property type="entry name" value="HLH, helix-loop-helix DNA-binding domain"/>
    <property type="match status" value="1"/>
</dbReference>
<dbReference type="GO" id="GO:0005634">
    <property type="term" value="C:nucleus"/>
    <property type="evidence" value="ECO:0007669"/>
    <property type="project" value="UniProtKB-SubCell"/>
</dbReference>
<gene>
    <name evidence="12" type="ORF">HGM15179_022450</name>
</gene>
<feature type="domain" description="Rho-GAP" evidence="10">
    <location>
        <begin position="1"/>
        <end position="148"/>
    </location>
</feature>
<sequence length="1415" mass="153326">QEFESQRSPDLSRDVYLQDVHCVSSLCKAYCRELPNPLLTYQLYDKFADAVALQMEEARLVKIKEVLKELPVPHYRTLEFLMRHLLRMAGHSGRTNMHARNLAIVWAPNLLRSRDIEAAGFNGTAAFMEVRVQSIVVEFILTHVEQLFGDAPLPGTGHAHRPLLLPGGVPPLSHGDGPPQMRPYHTIIELGEHRSKGSLKAKKWRSIFNLGRSGHEAKRKLGKMEEKEKGGKVTLRPAKSMDSLSSGPPGLSVKLRPQRQLSSDATPALPEPPPELDESLEESLEAAAESSTHSEPTTPKAPRAGPAVCGRSRAERCAGLHISGPFSVTVPFHITSNLSRLTRGLPCPALQREAPPGSAPEPRPGTPPRGPGTQTRLSLELRDSFAFLDGPETWLEGGGDGEGDGTIGVEDGIPGIEEELRAVEEGMESGFMNPGERWAEQPDSYLSIEECTEQDMFFLAPGASERDSDSDEAFLSAHDELSPLGTPEGPPGGGTETPETLEIPEISDIPEIPKVLEVSEIPEVPEIPEVLAHTPLEKEGPGVGDPPRDPPGEGAAGGDPGPRTGLWGEGGLGGPAANGGADGSRGSVGCPPAPPLAEPPREPPEPPTPGAVPGGVLEGAGVTPGVTPTSPSPPAEPPGAPPKNLDQPPKNLEPPRPSEPPRSLELIPDESPRPPKLIQDEPPKNLEPIWDEPPKIPELTHADPPKSLELIQEKPPGNLEPPRPLEPTWDEPPRVPETPKPPKTPEPSKPILDEPLKSLEPPKPPGLIQDEPPRSSEPPRAPGVIWNEPPKPLEPTQDKSPWHPEPPKPLELTQDEPPRFPEPPKSLGPTQEEPPRFPEPPGALEPIWGETPGPLKAIQDDAPQSWDLPGPPNLTWDGRPKTLEPILAELPKPRDTPRPLELIQGESPKFQKPPGPPKLIWDDPPKYLEPILGDPPKSWDPSGPPNLTWDGRPKSLGPILAEPPKSWDTPRPLEPILAEPPKSWDTPRPPEPILAEPPKSWDTPRPPNLTWDERPKSLELILPEPPKPQDPSGPPNLARDGRPKSLGPLPAPRSSRRPLPNLGVQQKAAETEEGTVQIQEGSVATGEDPTSVAIASIQSAATFPDPGVKYVFRTEGGGTQVMYRVIQVADGQLDAQTEGTSAISGYPATQSMTQAVIQGAFTSEDAVETEAAPSETHYTTYFPATGVGDGTATAATAVVTTQSSEGLLGQPTPTGQFFVMMSPQEVLPGGAQRSIAPRAHPYSPKSEAPRATRDEKRRAQHNEVERRRRDKINNWIVQLSKIIPDCSMENTKSGQSKGGILSKACDYIQELRQSNLRLSEELQGLDQLQMDNEVLRQQVEELKNKNLLRAWVTGLYWAVLAVHWEGFGVTGGCFGVSDPPKLPHTQVEELKNKNLLLRAQLRQHGLEIVIKNDTH</sequence>
<evidence type="ECO:0000256" key="3">
    <source>
        <dbReference type="ARBA" id="ARBA00023015"/>
    </source>
</evidence>
<dbReference type="FunFam" id="1.10.555.10:FF:000059">
    <property type="entry name" value="rho GTPase-activating protein 30 isoform X2"/>
    <property type="match status" value="1"/>
</dbReference>
<dbReference type="Proteomes" id="UP000796761">
    <property type="component" value="Unassembled WGS sequence"/>
</dbReference>
<feature type="compositionally biased region" description="Gly residues" evidence="9">
    <location>
        <begin position="567"/>
        <end position="583"/>
    </location>
</feature>
<dbReference type="GO" id="GO:0005096">
    <property type="term" value="F:GTPase activator activity"/>
    <property type="evidence" value="ECO:0007669"/>
    <property type="project" value="UniProtKB-KW"/>
</dbReference>
<dbReference type="CDD" id="cd18924">
    <property type="entry name" value="bHLHzip_USF1"/>
    <property type="match status" value="1"/>
</dbReference>
<evidence type="ECO:0000313" key="12">
    <source>
        <dbReference type="EMBL" id="TRZ04653.1"/>
    </source>
</evidence>
<keyword evidence="6" id="KW-0539">Nucleus</keyword>
<reference evidence="12" key="1">
    <citation type="submission" date="2019-04" db="EMBL/GenBank/DDBJ databases">
        <title>Genome assembly of Zosterops borbonicus 15179.</title>
        <authorList>
            <person name="Leroy T."/>
            <person name="Anselmetti Y."/>
            <person name="Tilak M.-K."/>
            <person name="Nabholz B."/>
        </authorList>
    </citation>
    <scope>NUCLEOTIDE SEQUENCE</scope>
    <source>
        <strain evidence="12">HGM_15179</strain>
        <tissue evidence="12">Muscle</tissue>
    </source>
</reference>
<proteinExistence type="predicted"/>
<evidence type="ECO:0000256" key="7">
    <source>
        <dbReference type="ARBA" id="ARBA00040037"/>
    </source>
</evidence>
<feature type="compositionally biased region" description="Pro residues" evidence="9">
    <location>
        <begin position="1023"/>
        <end position="1034"/>
    </location>
</feature>
<feature type="compositionally biased region" description="Pro residues" evidence="9">
    <location>
        <begin position="651"/>
        <end position="660"/>
    </location>
</feature>
<dbReference type="InterPro" id="IPR051576">
    <property type="entry name" value="PX-Rho_GAP"/>
</dbReference>
<keyword evidence="4" id="KW-0238">DNA-binding</keyword>
<dbReference type="SMART" id="SM00353">
    <property type="entry name" value="HLH"/>
    <property type="match status" value="1"/>
</dbReference>
<dbReference type="PROSITE" id="PS50238">
    <property type="entry name" value="RHOGAP"/>
    <property type="match status" value="1"/>
</dbReference>
<comment type="caution">
    <text evidence="12">The sequence shown here is derived from an EMBL/GenBank/DDBJ whole genome shotgun (WGS) entry which is preliminary data.</text>
</comment>
<feature type="non-terminal residue" evidence="12">
    <location>
        <position position="1"/>
    </location>
</feature>
<dbReference type="GO" id="GO:0046983">
    <property type="term" value="F:protein dimerization activity"/>
    <property type="evidence" value="ECO:0007669"/>
    <property type="project" value="InterPro"/>
</dbReference>
<dbReference type="GO" id="GO:0005667">
    <property type="term" value="C:transcription regulator complex"/>
    <property type="evidence" value="ECO:0007669"/>
    <property type="project" value="UniProtKB-ARBA"/>
</dbReference>
<feature type="compositionally biased region" description="Acidic residues" evidence="9">
    <location>
        <begin position="274"/>
        <end position="284"/>
    </location>
</feature>
<dbReference type="GO" id="GO:0000430">
    <property type="term" value="P:regulation of transcription from RNA polymerase II promoter by glucose"/>
    <property type="evidence" value="ECO:0007669"/>
    <property type="project" value="UniProtKB-ARBA"/>
</dbReference>
<dbReference type="GO" id="GO:0003677">
    <property type="term" value="F:DNA binding"/>
    <property type="evidence" value="ECO:0007669"/>
    <property type="project" value="UniProtKB-KW"/>
</dbReference>
<feature type="compositionally biased region" description="Basic and acidic residues" evidence="9">
    <location>
        <begin position="796"/>
        <end position="808"/>
    </location>
</feature>
<evidence type="ECO:0000256" key="4">
    <source>
        <dbReference type="ARBA" id="ARBA00023125"/>
    </source>
</evidence>
<dbReference type="GO" id="GO:0010255">
    <property type="term" value="P:glucose mediated signaling pathway"/>
    <property type="evidence" value="ECO:0007669"/>
    <property type="project" value="UniProtKB-ARBA"/>
</dbReference>
<dbReference type="Gene3D" id="4.10.280.10">
    <property type="entry name" value="Helix-loop-helix DNA-binding domain"/>
    <property type="match status" value="1"/>
</dbReference>
<dbReference type="PANTHER" id="PTHR15729">
    <property type="entry name" value="CDC42 GTPASE-ACTIVATING PROTEIN"/>
    <property type="match status" value="1"/>
</dbReference>
<dbReference type="Gene3D" id="1.10.555.10">
    <property type="entry name" value="Rho GTPase activation protein"/>
    <property type="match status" value="1"/>
</dbReference>